<dbReference type="PANTHER" id="PTHR35861">
    <property type="match status" value="1"/>
</dbReference>
<proteinExistence type="inferred from homology"/>
<evidence type="ECO:0000259" key="3">
    <source>
        <dbReference type="Pfam" id="PF17482"/>
    </source>
</evidence>
<accession>A0AAW5T736</accession>
<dbReference type="InterPro" id="IPR020287">
    <property type="entry name" value="Tail_sheath_C"/>
</dbReference>
<comment type="caution">
    <text evidence="4">The sequence shown here is derived from an EMBL/GenBank/DDBJ whole genome shotgun (WGS) entry which is preliminary data.</text>
</comment>
<name>A0AAW5T736_9MYCO</name>
<sequence>MPGLQQPPGTDIGETGGGARGVTGVPTSICAFVGSAPQGPVEEPVRVTSFAEFEGVFGGLSDRSGLGYAVRDFFFNGGESAIVVRLVAGGLDGSALAEPDYVGPGFHDAAKGIYALEKADLFNLLCLPPPTPDGDLPANVWAAALTYCVRRRAFLLVDPPAAATASTVAGWPAARGLTGAAGNNGAIYFPRIRRPDPLRNGAVGDFAACGAVAGAIARTDADRGVWKAPANVALAGVTGLTVTLSDVQNGTLNAAGVNCLRTLPGAGPVVWGARTLSGTDAVVDQFKFVPVRRLALYLEESVYRGTQWVVFEPNDEPLWTQIRLSVGAFLHDLYRQGAFPGPTDRDAYFVSCGRDTMTQDDIDHGLVRITVAFAPLRPSEFVMIRIQHRAGDDPTG</sequence>
<dbReference type="AlphaFoldDB" id="A0AAW5T736"/>
<dbReference type="EMBL" id="JACKVC010000018">
    <property type="protein sequence ID" value="MCV7390476.1"/>
    <property type="molecule type" value="Genomic_DNA"/>
</dbReference>
<reference evidence="4" key="2">
    <citation type="journal article" date="2022" name="BMC Genomics">
        <title>Comparative genome analysis of mycobacteria focusing on tRNA and non-coding RNA.</title>
        <authorList>
            <person name="Behra P.R.K."/>
            <person name="Pettersson B.M.F."/>
            <person name="Ramesh M."/>
            <person name="Das S."/>
            <person name="Dasgupta S."/>
            <person name="Kirsebom L.A."/>
        </authorList>
    </citation>
    <scope>NUCLEOTIDE SEQUENCE</scope>
    <source>
        <strain evidence="4">DSM 44242</strain>
    </source>
</reference>
<evidence type="ECO:0000259" key="2">
    <source>
        <dbReference type="Pfam" id="PF04984"/>
    </source>
</evidence>
<organism evidence="4 5">
    <name type="scientific">Mycolicibacterium porcinum</name>
    <dbReference type="NCBI Taxonomy" id="39693"/>
    <lineage>
        <taxon>Bacteria</taxon>
        <taxon>Bacillati</taxon>
        <taxon>Actinomycetota</taxon>
        <taxon>Actinomycetes</taxon>
        <taxon>Mycobacteriales</taxon>
        <taxon>Mycobacteriaceae</taxon>
        <taxon>Mycolicibacterium</taxon>
    </lineage>
</organism>
<dbReference type="Gene3D" id="3.40.50.11780">
    <property type="match status" value="1"/>
</dbReference>
<dbReference type="InterPro" id="IPR035089">
    <property type="entry name" value="Phage_sheath_subtilisin"/>
</dbReference>
<dbReference type="RefSeq" id="WP_036446747.1">
    <property type="nucleotide sequence ID" value="NZ_JACKVC010000018.1"/>
</dbReference>
<dbReference type="PANTHER" id="PTHR35861:SF1">
    <property type="entry name" value="PHAGE TAIL SHEATH PROTEIN"/>
    <property type="match status" value="1"/>
</dbReference>
<evidence type="ECO:0000313" key="4">
    <source>
        <dbReference type="EMBL" id="MCV7390476.1"/>
    </source>
</evidence>
<reference evidence="4" key="1">
    <citation type="submission" date="2020-07" db="EMBL/GenBank/DDBJ databases">
        <authorList>
            <person name="Pettersson B.M.F."/>
            <person name="Behra P.R.K."/>
            <person name="Ramesh M."/>
            <person name="Das S."/>
            <person name="Dasgupta S."/>
            <person name="Kirsebom L.A."/>
        </authorList>
    </citation>
    <scope>NUCLEOTIDE SEQUENCE</scope>
    <source>
        <strain evidence="4">DSM 44242</strain>
    </source>
</reference>
<evidence type="ECO:0000256" key="1">
    <source>
        <dbReference type="ARBA" id="ARBA00008005"/>
    </source>
</evidence>
<protein>
    <submittedName>
        <fullName evidence="4">Phage tail sheath family protein</fullName>
    </submittedName>
</protein>
<evidence type="ECO:0000313" key="5">
    <source>
        <dbReference type="Proteomes" id="UP001141659"/>
    </source>
</evidence>
<feature type="domain" description="Tail sheath protein subtilisin-like" evidence="2">
    <location>
        <begin position="112"/>
        <end position="276"/>
    </location>
</feature>
<comment type="similarity">
    <text evidence="1">Belongs to the myoviridae tail sheath protein family.</text>
</comment>
<dbReference type="InterPro" id="IPR052042">
    <property type="entry name" value="Tail_sheath_structural"/>
</dbReference>
<dbReference type="Pfam" id="PF04984">
    <property type="entry name" value="Phage_sheath_1"/>
    <property type="match status" value="1"/>
</dbReference>
<dbReference type="Pfam" id="PF17482">
    <property type="entry name" value="Phage_sheath_1C"/>
    <property type="match status" value="1"/>
</dbReference>
<feature type="domain" description="Tail sheath protein C-terminal" evidence="3">
    <location>
        <begin position="285"/>
        <end position="387"/>
    </location>
</feature>
<gene>
    <name evidence="4" type="ORF">H5P34_20665</name>
</gene>
<dbReference type="Proteomes" id="UP001141659">
    <property type="component" value="Unassembled WGS sequence"/>
</dbReference>